<comment type="caution">
    <text evidence="1">The sequence shown here is derived from an EMBL/GenBank/DDBJ whole genome shotgun (WGS) entry which is preliminary data.</text>
</comment>
<protein>
    <submittedName>
        <fullName evidence="1">Uncharacterized protein</fullName>
    </submittedName>
</protein>
<dbReference type="EMBL" id="LAZR01033608">
    <property type="protein sequence ID" value="KKL47599.1"/>
    <property type="molecule type" value="Genomic_DNA"/>
</dbReference>
<reference evidence="1" key="1">
    <citation type="journal article" date="2015" name="Nature">
        <title>Complex archaea that bridge the gap between prokaryotes and eukaryotes.</title>
        <authorList>
            <person name="Spang A."/>
            <person name="Saw J.H."/>
            <person name="Jorgensen S.L."/>
            <person name="Zaremba-Niedzwiedzka K."/>
            <person name="Martijn J."/>
            <person name="Lind A.E."/>
            <person name="van Eijk R."/>
            <person name="Schleper C."/>
            <person name="Guy L."/>
            <person name="Ettema T.J."/>
        </authorList>
    </citation>
    <scope>NUCLEOTIDE SEQUENCE</scope>
</reference>
<gene>
    <name evidence="1" type="ORF">LCGC14_2333930</name>
</gene>
<sequence length="61" mass="6933">MIKLALLWNLIRKAGPILNQAKRVYAEVQQAAADKTVTKAETRRILIEVVDLLDVVFPKLF</sequence>
<evidence type="ECO:0000313" key="1">
    <source>
        <dbReference type="EMBL" id="KKL47599.1"/>
    </source>
</evidence>
<organism evidence="1">
    <name type="scientific">marine sediment metagenome</name>
    <dbReference type="NCBI Taxonomy" id="412755"/>
    <lineage>
        <taxon>unclassified sequences</taxon>
        <taxon>metagenomes</taxon>
        <taxon>ecological metagenomes</taxon>
    </lineage>
</organism>
<name>A0A0F9CEV1_9ZZZZ</name>
<dbReference type="AlphaFoldDB" id="A0A0F9CEV1"/>
<accession>A0A0F9CEV1</accession>
<proteinExistence type="predicted"/>